<dbReference type="InterPro" id="IPR013096">
    <property type="entry name" value="Cupin_2"/>
</dbReference>
<reference evidence="3 4" key="1">
    <citation type="submission" date="2016-03" db="EMBL/GenBank/DDBJ databases">
        <title>The draft genome sequence of Fonsecaea nubica causative agent of cutaneous subcutaneous infection in human host.</title>
        <authorList>
            <person name="Costa F."/>
            <person name="Sybren D.H."/>
            <person name="Raittz R.T."/>
            <person name="Weiss V.A."/>
            <person name="Leao A.C."/>
            <person name="Gomes R."/>
            <person name="De Souza E.M."/>
            <person name="Pedrosa F.O."/>
            <person name="Steffens M.B."/>
            <person name="Bombassaro A."/>
            <person name="Tadra-Sfeir M.Z."/>
            <person name="Moreno L.F."/>
            <person name="Najafzadeh M.J."/>
            <person name="Felipe M.S."/>
            <person name="Teixeira M."/>
            <person name="Sun J."/>
            <person name="Xi L."/>
            <person name="Castro M.A."/>
            <person name="Vicente V.A."/>
        </authorList>
    </citation>
    <scope>NUCLEOTIDE SEQUENCE [LARGE SCALE GENOMIC DNA]</scope>
    <source>
        <strain evidence="3 4">CBS 269.64</strain>
    </source>
</reference>
<comment type="caution">
    <text evidence="3">The sequence shown here is derived from an EMBL/GenBank/DDBJ whole genome shotgun (WGS) entry which is preliminary data.</text>
</comment>
<dbReference type="Gene3D" id="2.60.120.10">
    <property type="entry name" value="Jelly Rolls"/>
    <property type="match status" value="1"/>
</dbReference>
<feature type="domain" description="Cupin type-2" evidence="2">
    <location>
        <begin position="56"/>
        <end position="115"/>
    </location>
</feature>
<dbReference type="AlphaFoldDB" id="A0A178CQK3"/>
<evidence type="ECO:0000256" key="1">
    <source>
        <dbReference type="SAM" id="MobiDB-lite"/>
    </source>
</evidence>
<evidence type="ECO:0000313" key="4">
    <source>
        <dbReference type="Proteomes" id="UP000185904"/>
    </source>
</evidence>
<dbReference type="GeneID" id="34591528"/>
<dbReference type="Proteomes" id="UP000185904">
    <property type="component" value="Unassembled WGS sequence"/>
</dbReference>
<dbReference type="CDD" id="cd02233">
    <property type="entry name" value="cupin_HNL-like"/>
    <property type="match status" value="1"/>
</dbReference>
<evidence type="ECO:0000313" key="3">
    <source>
        <dbReference type="EMBL" id="OAL31727.1"/>
    </source>
</evidence>
<gene>
    <name evidence="3" type="ORF">AYO20_08120</name>
</gene>
<dbReference type="EMBL" id="LVCJ01000061">
    <property type="protein sequence ID" value="OAL31727.1"/>
    <property type="molecule type" value="Genomic_DNA"/>
</dbReference>
<dbReference type="RefSeq" id="XP_022497657.1">
    <property type="nucleotide sequence ID" value="XM_022646401.1"/>
</dbReference>
<name>A0A178CQK3_9EURO</name>
<dbReference type="PANTHER" id="PTHR43698">
    <property type="entry name" value="RIBD C-TERMINAL DOMAIN CONTAINING PROTEIN"/>
    <property type="match status" value="1"/>
</dbReference>
<organism evidence="3 4">
    <name type="scientific">Fonsecaea nubica</name>
    <dbReference type="NCBI Taxonomy" id="856822"/>
    <lineage>
        <taxon>Eukaryota</taxon>
        <taxon>Fungi</taxon>
        <taxon>Dikarya</taxon>
        <taxon>Ascomycota</taxon>
        <taxon>Pezizomycotina</taxon>
        <taxon>Eurotiomycetes</taxon>
        <taxon>Chaetothyriomycetidae</taxon>
        <taxon>Chaetothyriales</taxon>
        <taxon>Herpotrichiellaceae</taxon>
        <taxon>Fonsecaea</taxon>
    </lineage>
</organism>
<sequence length="147" mass="16143">MSDTKTSGKNPNMVISRSSRDGSASFNATEVSKKFTGGAVWVDTVLTAEGILVHNVNFAPGARSFWHWHEKGQMLRVTAGCGWLCDRGAKPVRINVGDVVWCPPNTEHWHGADDQSYMVHQAVSLGSVRFMEEVSDDTYQAKTDSKA</sequence>
<dbReference type="InterPro" id="IPR011051">
    <property type="entry name" value="RmlC_Cupin_sf"/>
</dbReference>
<dbReference type="InterPro" id="IPR014710">
    <property type="entry name" value="RmlC-like_jellyroll"/>
</dbReference>
<dbReference type="SUPFAM" id="SSF51182">
    <property type="entry name" value="RmlC-like cupins"/>
    <property type="match status" value="1"/>
</dbReference>
<feature type="region of interest" description="Disordered" evidence="1">
    <location>
        <begin position="1"/>
        <end position="21"/>
    </location>
</feature>
<evidence type="ECO:0000259" key="2">
    <source>
        <dbReference type="Pfam" id="PF07883"/>
    </source>
</evidence>
<keyword evidence="4" id="KW-1185">Reference proteome</keyword>
<dbReference type="OrthoDB" id="2096797at2759"/>
<dbReference type="InterPro" id="IPR047263">
    <property type="entry name" value="HNL-like_cupin"/>
</dbReference>
<protein>
    <recommendedName>
        <fullName evidence="2">Cupin type-2 domain-containing protein</fullName>
    </recommendedName>
</protein>
<proteinExistence type="predicted"/>
<accession>A0A178CQK3</accession>
<dbReference type="PANTHER" id="PTHR43698:SF1">
    <property type="entry name" value="BLL4564 PROTEIN"/>
    <property type="match status" value="1"/>
</dbReference>
<dbReference type="Pfam" id="PF07883">
    <property type="entry name" value="Cupin_2"/>
    <property type="match status" value="1"/>
</dbReference>